<feature type="region of interest" description="Disordered" evidence="1">
    <location>
        <begin position="1"/>
        <end position="23"/>
    </location>
</feature>
<keyword evidence="3" id="KW-1185">Reference proteome</keyword>
<reference evidence="2" key="1">
    <citation type="submission" date="2018-11" db="EMBL/GenBank/DDBJ databases">
        <authorList>
            <consortium name="Pathogen Informatics"/>
        </authorList>
    </citation>
    <scope>NUCLEOTIDE SEQUENCE</scope>
</reference>
<name>A0A448WCK0_9PLAT</name>
<evidence type="ECO:0000256" key="1">
    <source>
        <dbReference type="SAM" id="MobiDB-lite"/>
    </source>
</evidence>
<dbReference type="AlphaFoldDB" id="A0A448WCK0"/>
<proteinExistence type="predicted"/>
<dbReference type="Proteomes" id="UP000784294">
    <property type="component" value="Unassembled WGS sequence"/>
</dbReference>
<evidence type="ECO:0000313" key="3">
    <source>
        <dbReference type="Proteomes" id="UP000784294"/>
    </source>
</evidence>
<protein>
    <submittedName>
        <fullName evidence="2">Uncharacterized protein</fullName>
    </submittedName>
</protein>
<accession>A0A448WCK0</accession>
<feature type="region of interest" description="Disordered" evidence="1">
    <location>
        <begin position="104"/>
        <end position="198"/>
    </location>
</feature>
<evidence type="ECO:0000313" key="2">
    <source>
        <dbReference type="EMBL" id="VEL08442.1"/>
    </source>
</evidence>
<dbReference type="EMBL" id="CAAALY010003972">
    <property type="protein sequence ID" value="VEL08442.1"/>
    <property type="molecule type" value="Genomic_DNA"/>
</dbReference>
<comment type="caution">
    <text evidence="2">The sequence shown here is derived from an EMBL/GenBank/DDBJ whole genome shotgun (WGS) entry which is preliminary data.</text>
</comment>
<feature type="compositionally biased region" description="Low complexity" evidence="1">
    <location>
        <begin position="119"/>
        <end position="138"/>
    </location>
</feature>
<sequence>MGGQGECRKRPITMPTWNSPPSPNLIFNSSQSDAACPDPTAWDLRVSDKRLPCDTGLDSSSRKVVLSLNDCVDRKSQSTNFDDRKPFAAATSVEMVKTLPAAGPELIPKLASPQPQQPSPDSRSTITVEQGVETTETTEGLERSVRMMFAPSGNQSGKLEGGRATADGISALTPRQELQGDPNPDEPSLGHFVSHANM</sequence>
<gene>
    <name evidence="2" type="ORF">PXEA_LOCUS1882</name>
</gene>
<organism evidence="2 3">
    <name type="scientific">Protopolystoma xenopodis</name>
    <dbReference type="NCBI Taxonomy" id="117903"/>
    <lineage>
        <taxon>Eukaryota</taxon>
        <taxon>Metazoa</taxon>
        <taxon>Spiralia</taxon>
        <taxon>Lophotrochozoa</taxon>
        <taxon>Platyhelminthes</taxon>
        <taxon>Monogenea</taxon>
        <taxon>Polyopisthocotylea</taxon>
        <taxon>Polystomatidea</taxon>
        <taxon>Polystomatidae</taxon>
        <taxon>Protopolystoma</taxon>
    </lineage>
</organism>